<name>A0A494Y7G5_9BURK</name>
<gene>
    <name evidence="3" type="ORF">D7S86_05885</name>
</gene>
<evidence type="ECO:0000256" key="1">
    <source>
        <dbReference type="SAM" id="MobiDB-lite"/>
    </source>
</evidence>
<feature type="compositionally biased region" description="Polar residues" evidence="1">
    <location>
        <begin position="452"/>
        <end position="469"/>
    </location>
</feature>
<dbReference type="InterPro" id="IPR038440">
    <property type="entry name" value="FimV_C_sf"/>
</dbReference>
<comment type="caution">
    <text evidence="3">The sequence shown here is derived from an EMBL/GenBank/DDBJ whole genome shotgun (WGS) entry which is preliminary data.</text>
</comment>
<feature type="compositionally biased region" description="Low complexity" evidence="1">
    <location>
        <begin position="727"/>
        <end position="736"/>
    </location>
</feature>
<feature type="region of interest" description="Disordered" evidence="1">
    <location>
        <begin position="360"/>
        <end position="384"/>
    </location>
</feature>
<feature type="compositionally biased region" description="Low complexity" evidence="1">
    <location>
        <begin position="631"/>
        <end position="647"/>
    </location>
</feature>
<feature type="chain" id="PRO_5019833305" description="Fimbrial protein FimV" evidence="2">
    <location>
        <begin position="24"/>
        <end position="923"/>
    </location>
</feature>
<keyword evidence="4" id="KW-1185">Reference proteome</keyword>
<evidence type="ECO:0000256" key="2">
    <source>
        <dbReference type="SAM" id="SignalP"/>
    </source>
</evidence>
<protein>
    <recommendedName>
        <fullName evidence="5">Fimbrial protein FimV</fullName>
    </recommendedName>
</protein>
<dbReference type="EMBL" id="RBZU01000002">
    <property type="protein sequence ID" value="RKP57497.1"/>
    <property type="molecule type" value="Genomic_DNA"/>
</dbReference>
<organism evidence="3 4">
    <name type="scientific">Pararobbsia silviterrae</name>
    <dbReference type="NCBI Taxonomy" id="1792498"/>
    <lineage>
        <taxon>Bacteria</taxon>
        <taxon>Pseudomonadati</taxon>
        <taxon>Pseudomonadota</taxon>
        <taxon>Betaproteobacteria</taxon>
        <taxon>Burkholderiales</taxon>
        <taxon>Burkholderiaceae</taxon>
        <taxon>Pararobbsia</taxon>
    </lineage>
</organism>
<dbReference type="AlphaFoldDB" id="A0A494Y7G5"/>
<reference evidence="3 4" key="1">
    <citation type="submission" date="2018-10" db="EMBL/GenBank/DDBJ databases">
        <title>Robbsia sp. DHC34, isolated from soil.</title>
        <authorList>
            <person name="Gao Z.-H."/>
            <person name="Qiu L.-H."/>
        </authorList>
    </citation>
    <scope>NUCLEOTIDE SEQUENCE [LARGE SCALE GENOMIC DNA]</scope>
    <source>
        <strain evidence="3 4">DHC34</strain>
    </source>
</reference>
<feature type="region of interest" description="Disordered" evidence="1">
    <location>
        <begin position="600"/>
        <end position="841"/>
    </location>
</feature>
<feature type="compositionally biased region" description="Basic and acidic residues" evidence="1">
    <location>
        <begin position="819"/>
        <end position="830"/>
    </location>
</feature>
<dbReference type="OrthoDB" id="9129375at2"/>
<accession>A0A494Y7G5</accession>
<sequence>MWKTTALAWSIAALAASSVAAHAQGQAPASTSTHPSAAGVAPAGQLGAAPQAASAAALPEHYAVQKGQSLLDVAAALTLSDDKTVKQNMAKALFDANPNAFYANNPSRMKAGAVLAVPRPGASADASASASAAAAASGATQAHAAVGASQGAATASAPSSSPTGTSTATASKSAPATATSLSAASASTAAAVLSASNAPAASATLAASNGSAATGAPASTAGSASASSAVATTNAASASNVTAASSEAAAAAPAASSISSASQTSVANPAASASAAATDTGAAASGAQTGAPANAASASHAWTGSIQPAPVSAPLATAVPASGAARADAPAQNVSSLQQLLQLKNRVLAAMQAHGLGAAASAPRAGGTSSASASGAAGSVGSATPQAGLRGPLALPAALAVLIVVLLGIWVCLPARRRKSPHLGDDALSSADTGVSGDPADDASRDADTVEPSGSRTADTAKSRLTSGRASRDIPRGQPPEDDSIFDAAAAHEAPAQPPYEFGAAGSMSPQDPQRGAFAETRTPFDTGLLLGLLEMHAHRREIDRFQETAHELWELTDGEGADWARAAELGRRIDPDNPLYANDPFAAYRTQHGASEAGLVKPMPDVDLNLPVDDAAAPDASRGETAGDQPARPSAAPESPSAPRGPVDLSWLDAPSAGAREAFQPHTPAGSPPARDNAALPEARQPEHVPVADPRLATSLGEPDAGPAPVGESLTRGTAGAGAVAGLGAPSGASSVTPAGTEQTDAAPPDARRHDDAGEPPALDGDAAQASGASDASDTSADAPGANAPEATESPDRARDASRPLFSGDAVRTSALRDAQRGNLLRDEPPPLPPPLSPGLGAAGFGALNLDFDLELTPNAAAPGSTPTSHDLATIALNKLDLAAEYVELGDRAGARTLLNEVLATHDLATRERAQALLDSLK</sequence>
<dbReference type="Proteomes" id="UP000270342">
    <property type="component" value="Unassembled WGS sequence"/>
</dbReference>
<dbReference type="RefSeq" id="WP_121084523.1">
    <property type="nucleotide sequence ID" value="NZ_RBZU01000002.1"/>
</dbReference>
<evidence type="ECO:0000313" key="4">
    <source>
        <dbReference type="Proteomes" id="UP000270342"/>
    </source>
</evidence>
<evidence type="ECO:0008006" key="5">
    <source>
        <dbReference type="Google" id="ProtNLM"/>
    </source>
</evidence>
<feature type="signal peptide" evidence="2">
    <location>
        <begin position="1"/>
        <end position="23"/>
    </location>
</feature>
<dbReference type="NCBIfam" id="TIGR03504">
    <property type="entry name" value="FimV_Cterm"/>
    <property type="match status" value="1"/>
</dbReference>
<feature type="compositionally biased region" description="Low complexity" evidence="1">
    <location>
        <begin position="763"/>
        <end position="787"/>
    </location>
</feature>
<dbReference type="Gene3D" id="1.20.58.2200">
    <property type="match status" value="1"/>
</dbReference>
<keyword evidence="2" id="KW-0732">Signal</keyword>
<evidence type="ECO:0000313" key="3">
    <source>
        <dbReference type="EMBL" id="RKP57497.1"/>
    </source>
</evidence>
<feature type="region of interest" description="Disordered" evidence="1">
    <location>
        <begin position="421"/>
        <end position="484"/>
    </location>
</feature>
<proteinExistence type="predicted"/>
<dbReference type="InterPro" id="IPR020011">
    <property type="entry name" value="FimV_C"/>
</dbReference>